<gene>
    <name evidence="2" type="ORF">RFN28_07695</name>
</gene>
<organism evidence="2 3">
    <name type="scientific">Mesorhizobium album</name>
    <dbReference type="NCBI Taxonomy" id="3072314"/>
    <lineage>
        <taxon>Bacteria</taxon>
        <taxon>Pseudomonadati</taxon>
        <taxon>Pseudomonadota</taxon>
        <taxon>Alphaproteobacteria</taxon>
        <taxon>Hyphomicrobiales</taxon>
        <taxon>Phyllobacteriaceae</taxon>
        <taxon>Mesorhizobium</taxon>
    </lineage>
</organism>
<evidence type="ECO:0008006" key="4">
    <source>
        <dbReference type="Google" id="ProtNLM"/>
    </source>
</evidence>
<evidence type="ECO:0000313" key="2">
    <source>
        <dbReference type="EMBL" id="MDX8478361.1"/>
    </source>
</evidence>
<dbReference type="EMBL" id="JAVIIW010000006">
    <property type="protein sequence ID" value="MDX8478361.1"/>
    <property type="molecule type" value="Genomic_DNA"/>
</dbReference>
<feature type="region of interest" description="Disordered" evidence="1">
    <location>
        <begin position="1"/>
        <end position="38"/>
    </location>
</feature>
<feature type="compositionally biased region" description="Low complexity" evidence="1">
    <location>
        <begin position="1"/>
        <end position="10"/>
    </location>
</feature>
<dbReference type="RefSeq" id="WP_320286766.1">
    <property type="nucleotide sequence ID" value="NZ_JAVIIW010000006.1"/>
</dbReference>
<reference evidence="2 3" key="1">
    <citation type="submission" date="2023-08" db="EMBL/GenBank/DDBJ databases">
        <title>Implementing the SeqCode for naming new Mesorhizobium species isolated from Vachellia karroo root nodules.</title>
        <authorList>
            <person name="Van Lill M."/>
        </authorList>
    </citation>
    <scope>NUCLEOTIDE SEQUENCE [LARGE SCALE GENOMIC DNA]</scope>
    <source>
        <strain evidence="2 3">VK24D</strain>
    </source>
</reference>
<name>A0ABU4XUI6_9HYPH</name>
<protein>
    <recommendedName>
        <fullName evidence="4">Integrase DNA-binding domain-containing protein</fullName>
    </recommendedName>
</protein>
<proteinExistence type="predicted"/>
<comment type="caution">
    <text evidence="2">The sequence shown here is derived from an EMBL/GenBank/DDBJ whole genome shotgun (WGS) entry which is preliminary data.</text>
</comment>
<evidence type="ECO:0000313" key="3">
    <source>
        <dbReference type="Proteomes" id="UP001287059"/>
    </source>
</evidence>
<accession>A0ABU4XUI6</accession>
<keyword evidence="3" id="KW-1185">Reference proteome</keyword>
<evidence type="ECO:0000256" key="1">
    <source>
        <dbReference type="SAM" id="MobiDB-lite"/>
    </source>
</evidence>
<dbReference type="Proteomes" id="UP001287059">
    <property type="component" value="Unassembled WGS sequence"/>
</dbReference>
<sequence length="114" mass="12606">MDVSRSVSPDVSRDELSSAIMERQHLPVSGNGKGRSPGRYLVRSGSVYLFQIRMPEDVGGSPARILRIGLGALTARQARVRAELLAALARESFEQVSSVMIPGWLRSRSMRPRR</sequence>